<sequence>MFDFIEEYKALTKDFCPAPNAKYQPKRSMVLKRKKRIKRKGRKKK</sequence>
<name>A0A8S5PAZ7_9CAUD</name>
<reference evidence="1" key="1">
    <citation type="journal article" date="2021" name="Proc. Natl. Acad. Sci. U.S.A.">
        <title>A Catalog of Tens of Thousands of Viruses from Human Metagenomes Reveals Hidden Associations with Chronic Diseases.</title>
        <authorList>
            <person name="Tisza M.J."/>
            <person name="Buck C.B."/>
        </authorList>
    </citation>
    <scope>NUCLEOTIDE SEQUENCE</scope>
    <source>
        <strain evidence="1">Ctc6d98</strain>
    </source>
</reference>
<dbReference type="EMBL" id="BK015386">
    <property type="protein sequence ID" value="DAE04351.1"/>
    <property type="molecule type" value="Genomic_DNA"/>
</dbReference>
<protein>
    <submittedName>
        <fullName evidence="1">Uncharacterized protein</fullName>
    </submittedName>
</protein>
<proteinExistence type="predicted"/>
<evidence type="ECO:0000313" key="1">
    <source>
        <dbReference type="EMBL" id="DAE04351.1"/>
    </source>
</evidence>
<accession>A0A8S5PAZ7</accession>
<organism evidence="1">
    <name type="scientific">Siphoviridae sp. ctc6d98</name>
    <dbReference type="NCBI Taxonomy" id="2825569"/>
    <lineage>
        <taxon>Viruses</taxon>
        <taxon>Duplodnaviria</taxon>
        <taxon>Heunggongvirae</taxon>
        <taxon>Uroviricota</taxon>
        <taxon>Caudoviricetes</taxon>
    </lineage>
</organism>